<feature type="transmembrane region" description="Helical" evidence="1">
    <location>
        <begin position="343"/>
        <end position="361"/>
    </location>
</feature>
<feature type="transmembrane region" description="Helical" evidence="1">
    <location>
        <begin position="136"/>
        <end position="153"/>
    </location>
</feature>
<reference evidence="3 4" key="1">
    <citation type="submission" date="2015-06" db="EMBL/GenBank/DDBJ databases">
        <title>Investigation of pathophysiology for high-risk pregnancy and development of treatment modality based on it.</title>
        <authorList>
            <person name="Kim B.-C."/>
            <person name="Lim S."/>
        </authorList>
    </citation>
    <scope>NUCLEOTIDE SEQUENCE [LARGE SCALE GENOMIC DNA]</scope>
    <source>
        <strain evidence="3 4">AD1-86</strain>
    </source>
</reference>
<feature type="transmembrane region" description="Helical" evidence="1">
    <location>
        <begin position="112"/>
        <end position="130"/>
    </location>
</feature>
<dbReference type="EMBL" id="CP012117">
    <property type="protein sequence ID" value="ANP26656.1"/>
    <property type="molecule type" value="Genomic_DNA"/>
</dbReference>
<dbReference type="KEGG" id="dva:DAD186_00970"/>
<feature type="transmembrane region" description="Helical" evidence="1">
    <location>
        <begin position="160"/>
        <end position="179"/>
    </location>
</feature>
<keyword evidence="1" id="KW-0812">Transmembrane</keyword>
<dbReference type="InterPro" id="IPR044049">
    <property type="entry name" value="EccD_transm"/>
</dbReference>
<feature type="transmembrane region" description="Helical" evidence="1">
    <location>
        <begin position="367"/>
        <end position="385"/>
    </location>
</feature>
<feature type="transmembrane region" description="Helical" evidence="1">
    <location>
        <begin position="405"/>
        <end position="425"/>
    </location>
</feature>
<accession>A0A1B0ZFD2</accession>
<dbReference type="STRING" id="1630135.DAD186_00970"/>
<feature type="transmembrane region" description="Helical" evidence="1">
    <location>
        <begin position="236"/>
        <end position="255"/>
    </location>
</feature>
<evidence type="ECO:0000313" key="3">
    <source>
        <dbReference type="EMBL" id="ANP26656.1"/>
    </source>
</evidence>
<feature type="transmembrane region" description="Helical" evidence="1">
    <location>
        <begin position="185"/>
        <end position="202"/>
    </location>
</feature>
<gene>
    <name evidence="3" type="ORF">DAD186_00970</name>
</gene>
<evidence type="ECO:0000313" key="4">
    <source>
        <dbReference type="Proteomes" id="UP000092596"/>
    </source>
</evidence>
<name>A0A1B0ZFD2_9MICO</name>
<dbReference type="Pfam" id="PF19053">
    <property type="entry name" value="EccD"/>
    <property type="match status" value="1"/>
</dbReference>
<evidence type="ECO:0000259" key="2">
    <source>
        <dbReference type="Pfam" id="PF19053"/>
    </source>
</evidence>
<sequence length="433" mass="45757">MTTSPFVRLTIRGNERAADVVIPGSLTPSDVIPEFMELVGETTTISSLGLFTVLGERLDPTIPVGEQDLLDGQVVQVLPLADAPLEPVVHDVVDRLTSTDVSGLWSDKTRPWVLGILSTALLLLSLWFIPGAFSRPWWPVSGMFTLTIVAAALQVRTLAWPLFAGSLLLTVLGGLNFEFGGKESAIWWLSAFASTLAVFGVLRRRFRALWTALLTLAAGVGIFVAATSLGATVEQAGAIVAVVALAALGLVPRFAMQGAGLYTVQDSLAEEGDVKAKRVDVAISEAYETLTMAVGVLAVILAISLGLASALVVENTFAAITVAAVAITMVFRTRHFPFALHRASLWGAAIVTGVCCAQAIVASNPDLSVWLGVGAIVIAVAIYTIPRFAFRSSVNSALGRRIAGVVERICTLATVPALVGIFGVYSELLRTFQ</sequence>
<evidence type="ECO:0000256" key="1">
    <source>
        <dbReference type="SAM" id="Phobius"/>
    </source>
</evidence>
<proteinExistence type="predicted"/>
<feature type="transmembrane region" description="Helical" evidence="1">
    <location>
        <begin position="311"/>
        <end position="331"/>
    </location>
</feature>
<dbReference type="Proteomes" id="UP000092596">
    <property type="component" value="Chromosome"/>
</dbReference>
<organism evidence="3 4">
    <name type="scientific">Dermabacter vaginalis</name>
    <dbReference type="NCBI Taxonomy" id="1630135"/>
    <lineage>
        <taxon>Bacteria</taxon>
        <taxon>Bacillati</taxon>
        <taxon>Actinomycetota</taxon>
        <taxon>Actinomycetes</taxon>
        <taxon>Micrococcales</taxon>
        <taxon>Dermabacteraceae</taxon>
        <taxon>Dermabacter</taxon>
    </lineage>
</organism>
<protein>
    <recommendedName>
        <fullName evidence="2">EccD-like transmembrane domain-containing protein</fullName>
    </recommendedName>
</protein>
<feature type="transmembrane region" description="Helical" evidence="1">
    <location>
        <begin position="286"/>
        <end position="305"/>
    </location>
</feature>
<dbReference type="AlphaFoldDB" id="A0A1B0ZFD2"/>
<dbReference type="RefSeq" id="WP_065247051.1">
    <property type="nucleotide sequence ID" value="NZ_CP012117.1"/>
</dbReference>
<keyword evidence="1" id="KW-0472">Membrane</keyword>
<feature type="domain" description="EccD-like transmembrane" evidence="2">
    <location>
        <begin position="136"/>
        <end position="427"/>
    </location>
</feature>
<keyword evidence="1" id="KW-1133">Transmembrane helix</keyword>
<feature type="transmembrane region" description="Helical" evidence="1">
    <location>
        <begin position="209"/>
        <end position="230"/>
    </location>
</feature>